<evidence type="ECO:0000313" key="18">
    <source>
        <dbReference type="EMBL" id="GGE37924.1"/>
    </source>
</evidence>
<dbReference type="PROSITE" id="PS00197">
    <property type="entry name" value="2FE2S_FER_1"/>
    <property type="match status" value="1"/>
</dbReference>
<dbReference type="SUPFAM" id="SSF46548">
    <property type="entry name" value="alpha-helical ferredoxin"/>
    <property type="match status" value="1"/>
</dbReference>
<dbReference type="Gene3D" id="1.10.1060.10">
    <property type="entry name" value="Alpha-helical ferredoxin"/>
    <property type="match status" value="1"/>
</dbReference>
<comment type="subunit">
    <text evidence="5">Part of an enzyme complex containing four subunits: a flavoprotein, an iron-sulfur, cytochrome b-556, and a hydrophobic anchor protein.</text>
</comment>
<dbReference type="GO" id="GO:0051539">
    <property type="term" value="F:4 iron, 4 sulfur cluster binding"/>
    <property type="evidence" value="ECO:0007669"/>
    <property type="project" value="UniProtKB-KW"/>
</dbReference>
<evidence type="ECO:0000256" key="10">
    <source>
        <dbReference type="ARBA" id="ARBA00022714"/>
    </source>
</evidence>
<dbReference type="PROSITE" id="PS51085">
    <property type="entry name" value="2FE2S_FER_2"/>
    <property type="match status" value="1"/>
</dbReference>
<dbReference type="Gene3D" id="3.10.20.30">
    <property type="match status" value="1"/>
</dbReference>
<keyword evidence="10" id="KW-0001">2Fe-2S</keyword>
<proteinExistence type="inferred from homology"/>
<evidence type="ECO:0000256" key="11">
    <source>
        <dbReference type="ARBA" id="ARBA00022723"/>
    </source>
</evidence>
<comment type="cofactor">
    <cofactor evidence="16">
        <name>[2Fe-2S] cluster</name>
        <dbReference type="ChEBI" id="CHEBI:190135"/>
    </cofactor>
</comment>
<dbReference type="InterPro" id="IPR017896">
    <property type="entry name" value="4Fe4S_Fe-S-bd"/>
</dbReference>
<keyword evidence="14" id="KW-0411">Iron-sulfur</keyword>
<keyword evidence="15" id="KW-0003">3Fe-4S</keyword>
<evidence type="ECO:0000256" key="15">
    <source>
        <dbReference type="ARBA" id="ARBA00023291"/>
    </source>
</evidence>
<comment type="similarity">
    <text evidence="4">Belongs to the succinate dehydrogenase/fumarate reductase iron-sulfur protein family.</text>
</comment>
<evidence type="ECO:0000256" key="6">
    <source>
        <dbReference type="ARBA" id="ARBA00012792"/>
    </source>
</evidence>
<comment type="cofactor">
    <cofactor evidence="2">
        <name>[4Fe-4S] cluster</name>
        <dbReference type="ChEBI" id="CHEBI:49883"/>
    </cofactor>
</comment>
<dbReference type="GO" id="GO:0051538">
    <property type="term" value="F:3 iron, 4 sulfur cluster binding"/>
    <property type="evidence" value="ECO:0007669"/>
    <property type="project" value="UniProtKB-KW"/>
</dbReference>
<evidence type="ECO:0000256" key="8">
    <source>
        <dbReference type="ARBA" id="ARBA00022485"/>
    </source>
</evidence>
<dbReference type="InterPro" id="IPR036010">
    <property type="entry name" value="2Fe-2S_ferredoxin-like_sf"/>
</dbReference>
<dbReference type="GO" id="GO:0051537">
    <property type="term" value="F:2 iron, 2 sulfur cluster binding"/>
    <property type="evidence" value="ECO:0007669"/>
    <property type="project" value="UniProtKB-KW"/>
</dbReference>
<evidence type="ECO:0000256" key="13">
    <source>
        <dbReference type="ARBA" id="ARBA00023004"/>
    </source>
</evidence>
<dbReference type="InterPro" id="IPR001041">
    <property type="entry name" value="2Fe-2S_ferredoxin-type"/>
</dbReference>
<dbReference type="InterPro" id="IPR009051">
    <property type="entry name" value="Helical_ferredxn"/>
</dbReference>
<feature type="domain" description="2Fe-2S ferredoxin-type" evidence="17">
    <location>
        <begin position="1"/>
        <end position="63"/>
    </location>
</feature>
<dbReference type="PANTHER" id="PTHR11921:SF29">
    <property type="entry name" value="SUCCINATE DEHYDROGENASE [UBIQUINONE] IRON-SULFUR SUBUNIT, MITOCHONDRIAL"/>
    <property type="match status" value="1"/>
</dbReference>
<keyword evidence="8" id="KW-0004">4Fe-4S</keyword>
<name>A0A8J2VRL9_9RHOB</name>
<evidence type="ECO:0000256" key="12">
    <source>
        <dbReference type="ARBA" id="ARBA00023002"/>
    </source>
</evidence>
<protein>
    <recommendedName>
        <fullName evidence="7">Succinate dehydrogenase iron-sulfur subunit</fullName>
        <ecNumber evidence="6">1.3.5.1</ecNumber>
    </recommendedName>
</protein>
<dbReference type="InterPro" id="IPR006058">
    <property type="entry name" value="2Fe2S_fd_BS"/>
</dbReference>
<dbReference type="GO" id="GO:0022904">
    <property type="term" value="P:respiratory electron transport chain"/>
    <property type="evidence" value="ECO:0007669"/>
    <property type="project" value="TreeGrafter"/>
</dbReference>
<dbReference type="Pfam" id="PF13183">
    <property type="entry name" value="Fer4_8"/>
    <property type="match status" value="1"/>
</dbReference>
<dbReference type="Pfam" id="PF13085">
    <property type="entry name" value="Fer2_3"/>
    <property type="match status" value="1"/>
</dbReference>
<dbReference type="InterPro" id="IPR025192">
    <property type="entry name" value="Succ_DH/fum_Rdtase_N"/>
</dbReference>
<dbReference type="SUPFAM" id="SSF54292">
    <property type="entry name" value="2Fe-2S ferredoxin-like"/>
    <property type="match status" value="1"/>
</dbReference>
<keyword evidence="9" id="KW-0816">Tricarboxylic acid cycle</keyword>
<comment type="pathway">
    <text evidence="3">Carbohydrate metabolism; tricarboxylic acid cycle; fumarate from succinate (bacterial route): step 1/1.</text>
</comment>
<reference evidence="18" key="1">
    <citation type="journal article" date="2014" name="Int. J. Syst. Evol. Microbiol.">
        <title>Complete genome sequence of Corynebacterium casei LMG S-19264T (=DSM 44701T), isolated from a smear-ripened cheese.</title>
        <authorList>
            <consortium name="US DOE Joint Genome Institute (JGI-PGF)"/>
            <person name="Walter F."/>
            <person name="Albersmeier A."/>
            <person name="Kalinowski J."/>
            <person name="Ruckert C."/>
        </authorList>
    </citation>
    <scope>NUCLEOTIDE SEQUENCE</scope>
    <source>
        <strain evidence="18">CCM 7684</strain>
    </source>
</reference>
<dbReference type="InterPro" id="IPR012675">
    <property type="entry name" value="Beta-grasp_dom_sf"/>
</dbReference>
<comment type="cofactor">
    <cofactor evidence="1">
        <name>[3Fe-4S] cluster</name>
        <dbReference type="ChEBI" id="CHEBI:21137"/>
    </cofactor>
</comment>
<evidence type="ECO:0000256" key="1">
    <source>
        <dbReference type="ARBA" id="ARBA00001927"/>
    </source>
</evidence>
<dbReference type="GO" id="GO:0008177">
    <property type="term" value="F:succinate dehydrogenase (quinone) activity"/>
    <property type="evidence" value="ECO:0007669"/>
    <property type="project" value="UniProtKB-EC"/>
</dbReference>
<dbReference type="GO" id="GO:0006099">
    <property type="term" value="P:tricarboxylic acid cycle"/>
    <property type="evidence" value="ECO:0007669"/>
    <property type="project" value="UniProtKB-UniPathway"/>
</dbReference>
<evidence type="ECO:0000256" key="14">
    <source>
        <dbReference type="ARBA" id="ARBA00023014"/>
    </source>
</evidence>
<sequence>MENMRVLDVIRSIYENQAGDLAYQFACRIGRCGTCAVRVNGVSVLACQEQCKPHMKIEPLQPFPVLRDLVIDRTEVEARYAALALTPQRATEHEGTPDAIDPELAGDICQLDSCLACMVCVSSCPAVEERAFDGPAFMLKLRQMAIHPSDDKDRLQQAVGAGMVECFGCDLCTQLCPADLSPAEAIREFRKDMIFGTGRTA</sequence>
<comment type="caution">
    <text evidence="18">The sequence shown here is derived from an EMBL/GenBank/DDBJ whole genome shotgun (WGS) entry which is preliminary data.</text>
</comment>
<dbReference type="AlphaFoldDB" id="A0A8J2VRL9"/>
<keyword evidence="19" id="KW-1185">Reference proteome</keyword>
<gene>
    <name evidence="18" type="ORF">GCM10007276_14180</name>
</gene>
<evidence type="ECO:0000256" key="7">
    <source>
        <dbReference type="ARBA" id="ARBA00022131"/>
    </source>
</evidence>
<evidence type="ECO:0000256" key="2">
    <source>
        <dbReference type="ARBA" id="ARBA00001966"/>
    </source>
</evidence>
<reference evidence="18" key="2">
    <citation type="submission" date="2020-09" db="EMBL/GenBank/DDBJ databases">
        <authorList>
            <person name="Sun Q."/>
            <person name="Sedlacek I."/>
        </authorList>
    </citation>
    <scope>NUCLEOTIDE SEQUENCE</scope>
    <source>
        <strain evidence="18">CCM 7684</strain>
    </source>
</reference>
<evidence type="ECO:0000256" key="9">
    <source>
        <dbReference type="ARBA" id="ARBA00022532"/>
    </source>
</evidence>
<dbReference type="UniPathway" id="UPA00223">
    <property type="reaction ID" value="UER01005"/>
</dbReference>
<dbReference type="NCBIfam" id="TIGR00384">
    <property type="entry name" value="dhsB"/>
    <property type="match status" value="1"/>
</dbReference>
<dbReference type="PROSITE" id="PS00198">
    <property type="entry name" value="4FE4S_FER_1"/>
    <property type="match status" value="2"/>
</dbReference>
<evidence type="ECO:0000313" key="19">
    <source>
        <dbReference type="Proteomes" id="UP000602745"/>
    </source>
</evidence>
<dbReference type="InterPro" id="IPR050573">
    <property type="entry name" value="SDH/FRD_Iron-Sulfur"/>
</dbReference>
<evidence type="ECO:0000256" key="16">
    <source>
        <dbReference type="ARBA" id="ARBA00034078"/>
    </source>
</evidence>
<dbReference type="GO" id="GO:0046872">
    <property type="term" value="F:metal ion binding"/>
    <property type="evidence" value="ECO:0007669"/>
    <property type="project" value="UniProtKB-KW"/>
</dbReference>
<organism evidence="18 19">
    <name type="scientific">Agaricicola taiwanensis</name>
    <dbReference type="NCBI Taxonomy" id="591372"/>
    <lineage>
        <taxon>Bacteria</taxon>
        <taxon>Pseudomonadati</taxon>
        <taxon>Pseudomonadota</taxon>
        <taxon>Alphaproteobacteria</taxon>
        <taxon>Rhodobacterales</taxon>
        <taxon>Paracoccaceae</taxon>
        <taxon>Agaricicola</taxon>
    </lineage>
</organism>
<evidence type="ECO:0000256" key="3">
    <source>
        <dbReference type="ARBA" id="ARBA00004894"/>
    </source>
</evidence>
<accession>A0A8J2VRL9</accession>
<evidence type="ECO:0000256" key="4">
    <source>
        <dbReference type="ARBA" id="ARBA00009433"/>
    </source>
</evidence>
<keyword evidence="13" id="KW-0408">Iron</keyword>
<dbReference type="InterPro" id="IPR004489">
    <property type="entry name" value="Succ_DH/fum_Rdtase_Fe-S"/>
</dbReference>
<dbReference type="EC" id="1.3.5.1" evidence="6"/>
<dbReference type="EMBL" id="BMCP01000001">
    <property type="protein sequence ID" value="GGE37924.1"/>
    <property type="molecule type" value="Genomic_DNA"/>
</dbReference>
<dbReference type="PANTHER" id="PTHR11921">
    <property type="entry name" value="SUCCINATE DEHYDROGENASE IRON-SULFUR PROTEIN"/>
    <property type="match status" value="1"/>
</dbReference>
<dbReference type="InterPro" id="IPR017900">
    <property type="entry name" value="4Fe4S_Fe_S_CS"/>
</dbReference>
<dbReference type="GO" id="GO:0009055">
    <property type="term" value="F:electron transfer activity"/>
    <property type="evidence" value="ECO:0007669"/>
    <property type="project" value="InterPro"/>
</dbReference>
<dbReference type="Proteomes" id="UP000602745">
    <property type="component" value="Unassembled WGS sequence"/>
</dbReference>
<evidence type="ECO:0000259" key="17">
    <source>
        <dbReference type="PROSITE" id="PS51085"/>
    </source>
</evidence>
<keyword evidence="11" id="KW-0479">Metal-binding</keyword>
<evidence type="ECO:0000256" key="5">
    <source>
        <dbReference type="ARBA" id="ARBA00011294"/>
    </source>
</evidence>
<keyword evidence="12" id="KW-0560">Oxidoreductase</keyword>